<dbReference type="AlphaFoldDB" id="A0AA38HLZ3"/>
<organism evidence="1 3">
    <name type="scientific">Zophobas morio</name>
    <dbReference type="NCBI Taxonomy" id="2755281"/>
    <lineage>
        <taxon>Eukaryota</taxon>
        <taxon>Metazoa</taxon>
        <taxon>Ecdysozoa</taxon>
        <taxon>Arthropoda</taxon>
        <taxon>Hexapoda</taxon>
        <taxon>Insecta</taxon>
        <taxon>Pterygota</taxon>
        <taxon>Neoptera</taxon>
        <taxon>Endopterygota</taxon>
        <taxon>Coleoptera</taxon>
        <taxon>Polyphaga</taxon>
        <taxon>Cucujiformia</taxon>
        <taxon>Tenebrionidae</taxon>
        <taxon>Zophobas</taxon>
    </lineage>
</organism>
<evidence type="ECO:0000313" key="1">
    <source>
        <dbReference type="EMBL" id="KAJ3639057.1"/>
    </source>
</evidence>
<evidence type="ECO:0000313" key="2">
    <source>
        <dbReference type="EMBL" id="KAJ3654044.1"/>
    </source>
</evidence>
<reference evidence="1" key="1">
    <citation type="journal article" date="2023" name="G3 (Bethesda)">
        <title>Whole genome assemblies of Zophobas morio and Tenebrio molitor.</title>
        <authorList>
            <person name="Kaur S."/>
            <person name="Stinson S.A."/>
            <person name="diCenzo G.C."/>
        </authorList>
    </citation>
    <scope>NUCLEOTIDE SEQUENCE</scope>
    <source>
        <strain evidence="1">QUZm001</strain>
    </source>
</reference>
<comment type="caution">
    <text evidence="1">The sequence shown here is derived from an EMBL/GenBank/DDBJ whole genome shotgun (WGS) entry which is preliminary data.</text>
</comment>
<accession>A0AA38HLZ3</accession>
<evidence type="ECO:0000313" key="3">
    <source>
        <dbReference type="Proteomes" id="UP001168821"/>
    </source>
</evidence>
<dbReference type="Proteomes" id="UP001168821">
    <property type="component" value="Unassembled WGS sequence"/>
</dbReference>
<keyword evidence="3" id="KW-1185">Reference proteome</keyword>
<dbReference type="EMBL" id="JALNTZ010000020">
    <property type="protein sequence ID" value="KAJ3639057.1"/>
    <property type="molecule type" value="Genomic_DNA"/>
</dbReference>
<sequence>MKLVVVDVQGFTLQEFIVKELTIYDGINTIHETFKSTKQFNELDEKTKKQARYLERYHHMLRFNDGSKDQIFAKEILLKYIKEHGVEVLYVKGKCKENYLMETLGKDCPKVVNLETIEDCVKLPKEIPSCDNHISNNKKCYCSLNNAKCLYNWLYEIFPQ</sequence>
<protein>
    <submittedName>
        <fullName evidence="1">Uncharacterized protein</fullName>
    </submittedName>
</protein>
<gene>
    <name evidence="1" type="ORF">Zmor_008609</name>
    <name evidence="2" type="ORF">Zmor_013258</name>
</gene>
<proteinExistence type="predicted"/>
<name>A0AA38HLZ3_9CUCU</name>
<dbReference type="EMBL" id="JALNTZ010000004">
    <property type="protein sequence ID" value="KAJ3654044.1"/>
    <property type="molecule type" value="Genomic_DNA"/>
</dbReference>